<proteinExistence type="predicted"/>
<evidence type="ECO:0000256" key="1">
    <source>
        <dbReference type="SAM" id="MobiDB-lite"/>
    </source>
</evidence>
<feature type="compositionally biased region" description="Polar residues" evidence="1">
    <location>
        <begin position="1"/>
        <end position="13"/>
    </location>
</feature>
<feature type="compositionally biased region" description="Acidic residues" evidence="1">
    <location>
        <begin position="277"/>
        <end position="290"/>
    </location>
</feature>
<accession>A0A067Q5X1</accession>
<dbReference type="InParanoid" id="A0A067Q5X1"/>
<feature type="region of interest" description="Disordered" evidence="1">
    <location>
        <begin position="277"/>
        <end position="343"/>
    </location>
</feature>
<keyword evidence="3" id="KW-1185">Reference proteome</keyword>
<dbReference type="HOGENOM" id="CLU_498796_0_0_1"/>
<dbReference type="AlphaFoldDB" id="A0A067Q5X1"/>
<feature type="region of interest" description="Disordered" evidence="1">
    <location>
        <begin position="1"/>
        <end position="59"/>
    </location>
</feature>
<dbReference type="Proteomes" id="UP000027265">
    <property type="component" value="Unassembled WGS sequence"/>
</dbReference>
<protein>
    <recommendedName>
        <fullName evidence="4">No apical meristem-associated C-terminal domain-containing protein</fullName>
    </recommendedName>
</protein>
<evidence type="ECO:0000313" key="3">
    <source>
        <dbReference type="Proteomes" id="UP000027265"/>
    </source>
</evidence>
<organism evidence="2 3">
    <name type="scientific">Jaapia argillacea MUCL 33604</name>
    <dbReference type="NCBI Taxonomy" id="933084"/>
    <lineage>
        <taxon>Eukaryota</taxon>
        <taxon>Fungi</taxon>
        <taxon>Dikarya</taxon>
        <taxon>Basidiomycota</taxon>
        <taxon>Agaricomycotina</taxon>
        <taxon>Agaricomycetes</taxon>
        <taxon>Agaricomycetidae</taxon>
        <taxon>Jaapiales</taxon>
        <taxon>Jaapiaceae</taxon>
        <taxon>Jaapia</taxon>
    </lineage>
</organism>
<feature type="region of interest" description="Disordered" evidence="1">
    <location>
        <begin position="423"/>
        <end position="496"/>
    </location>
</feature>
<evidence type="ECO:0000313" key="2">
    <source>
        <dbReference type="EMBL" id="KDQ58892.1"/>
    </source>
</evidence>
<feature type="compositionally biased region" description="Low complexity" evidence="1">
    <location>
        <begin position="441"/>
        <end position="455"/>
    </location>
</feature>
<sequence length="546" mass="59857">MGRQTKNSSAARETTSPTKTKPPKKTKADAKKPSGKKAATKSESKPVTKEVPEAKAQEPVVKLRWEADDHKLSWKLVNEVRDNEEIKEGLYPSCGTGSSTSKGGGKKKTEFHWALCLALFTDDPEYGEAFAPVAESGTAEEKWKWTDKIKNRLYGMASMTHVLTEKMGKTGEGLKKSKIWEGTEIANIWQYQSGSALTRDYPEENEASTPWYWEMRDLIAECPNLTPAGLGNSGSKIDGEVLLAVKEEHSDDGNEAIPEVERAGTASGGMSVIEIETSDSEVSEDTEDGDGQQVGEKRKKGVSKVVKAEPTSESKNTANRADNLKRTPARPGISLPASTTKPQKKAKFMQEFEEIAKTEEVTKQKALELAKVKAKTEKSKYEIEAVKIKAKVDLKTQKVNLLRLKMEQDHSYRMAVLGMDRHAPSQSAHGHFAHNQPNTRHSSSGHHSQMYSSPSMSNNFAPNQYNYSPSQQGSFPPIVPMPEYTSTSTSYSCSDSGTPFSVNETVDGNSLSHSNPDDDPIGAFVQAYTHQMEGPDGQAGGENTMT</sequence>
<reference evidence="3" key="1">
    <citation type="journal article" date="2014" name="Proc. Natl. Acad. Sci. U.S.A.">
        <title>Extensive sampling of basidiomycete genomes demonstrates inadequacy of the white-rot/brown-rot paradigm for wood decay fungi.</title>
        <authorList>
            <person name="Riley R."/>
            <person name="Salamov A.A."/>
            <person name="Brown D.W."/>
            <person name="Nagy L.G."/>
            <person name="Floudas D."/>
            <person name="Held B.W."/>
            <person name="Levasseur A."/>
            <person name="Lombard V."/>
            <person name="Morin E."/>
            <person name="Otillar R."/>
            <person name="Lindquist E.A."/>
            <person name="Sun H."/>
            <person name="LaButti K.M."/>
            <person name="Schmutz J."/>
            <person name="Jabbour D."/>
            <person name="Luo H."/>
            <person name="Baker S.E."/>
            <person name="Pisabarro A.G."/>
            <person name="Walton J.D."/>
            <person name="Blanchette R.A."/>
            <person name="Henrissat B."/>
            <person name="Martin F."/>
            <person name="Cullen D."/>
            <person name="Hibbett D.S."/>
            <person name="Grigoriev I.V."/>
        </authorList>
    </citation>
    <scope>NUCLEOTIDE SEQUENCE [LARGE SCALE GENOMIC DNA]</scope>
    <source>
        <strain evidence="3">MUCL 33604</strain>
    </source>
</reference>
<feature type="compositionally biased region" description="Basic and acidic residues" evidence="1">
    <location>
        <begin position="40"/>
        <end position="59"/>
    </location>
</feature>
<dbReference type="OrthoDB" id="3269701at2759"/>
<feature type="compositionally biased region" description="Polar residues" evidence="1">
    <location>
        <begin position="456"/>
        <end position="474"/>
    </location>
</feature>
<dbReference type="EMBL" id="KL197716">
    <property type="protein sequence ID" value="KDQ58892.1"/>
    <property type="molecule type" value="Genomic_DNA"/>
</dbReference>
<evidence type="ECO:0008006" key="4">
    <source>
        <dbReference type="Google" id="ProtNLM"/>
    </source>
</evidence>
<feature type="compositionally biased region" description="Low complexity" evidence="1">
    <location>
        <begin position="485"/>
        <end position="496"/>
    </location>
</feature>
<name>A0A067Q5X1_9AGAM</name>
<gene>
    <name evidence="2" type="ORF">JAAARDRAFT_715110</name>
</gene>